<dbReference type="RefSeq" id="WP_093279069.1">
    <property type="nucleotide sequence ID" value="NZ_FNDD01000037.1"/>
</dbReference>
<dbReference type="InterPro" id="IPR025489">
    <property type="entry name" value="DUF4381"/>
</dbReference>
<keyword evidence="1" id="KW-1133">Transmembrane helix</keyword>
<keyword evidence="3" id="KW-1185">Reference proteome</keyword>
<keyword evidence="1" id="KW-0472">Membrane</keyword>
<gene>
    <name evidence="2" type="ORF">SAMN04488136_13737</name>
</gene>
<dbReference type="EMBL" id="FNDD01000037">
    <property type="protein sequence ID" value="SDH93871.1"/>
    <property type="molecule type" value="Genomic_DNA"/>
</dbReference>
<reference evidence="3" key="1">
    <citation type="submission" date="2016-10" db="EMBL/GenBank/DDBJ databases">
        <authorList>
            <person name="Varghese N."/>
            <person name="Submissions S."/>
        </authorList>
    </citation>
    <scope>NUCLEOTIDE SEQUENCE [LARGE SCALE GENOMIC DNA]</scope>
    <source>
        <strain evidence="3">CGMCC 1.10228</strain>
    </source>
</reference>
<dbReference type="OrthoDB" id="283083at2"/>
<dbReference type="Pfam" id="PF14316">
    <property type="entry name" value="DUF4381"/>
    <property type="match status" value="1"/>
</dbReference>
<name>A0A1G8GHR1_9VIBR</name>
<evidence type="ECO:0000256" key="1">
    <source>
        <dbReference type="SAM" id="Phobius"/>
    </source>
</evidence>
<sequence length="157" mass="18312">MTENQNESLLPLSSLHLPEVPSWFPLAWGWWACFFAVVAAVFIVYFIVRWKIKRLAPKKTALKMLANTKEPSSAIELLRQAALCYYPREDMAALTGKPWYVFLDRQIGKTLFERNQERWQQALYTREPVEQAHELVEDCIYWVENALPPRKGGARRG</sequence>
<keyword evidence="1" id="KW-0812">Transmembrane</keyword>
<evidence type="ECO:0000313" key="3">
    <source>
        <dbReference type="Proteomes" id="UP000198854"/>
    </source>
</evidence>
<accession>A0A1G8GHR1</accession>
<evidence type="ECO:0000313" key="2">
    <source>
        <dbReference type="EMBL" id="SDH93871.1"/>
    </source>
</evidence>
<evidence type="ECO:0008006" key="4">
    <source>
        <dbReference type="Google" id="ProtNLM"/>
    </source>
</evidence>
<protein>
    <recommendedName>
        <fullName evidence="4">DUF4381 domain-containing protein</fullName>
    </recommendedName>
</protein>
<dbReference type="Proteomes" id="UP000198854">
    <property type="component" value="Unassembled WGS sequence"/>
</dbReference>
<dbReference type="AlphaFoldDB" id="A0A1G8GHR1"/>
<feature type="transmembrane region" description="Helical" evidence="1">
    <location>
        <begin position="28"/>
        <end position="48"/>
    </location>
</feature>
<dbReference type="STRING" id="861298.SAMN04488136_13737"/>
<proteinExistence type="predicted"/>
<organism evidence="2 3">
    <name type="scientific">Vibrio xiamenensis</name>
    <dbReference type="NCBI Taxonomy" id="861298"/>
    <lineage>
        <taxon>Bacteria</taxon>
        <taxon>Pseudomonadati</taxon>
        <taxon>Pseudomonadota</taxon>
        <taxon>Gammaproteobacteria</taxon>
        <taxon>Vibrionales</taxon>
        <taxon>Vibrionaceae</taxon>
        <taxon>Vibrio</taxon>
    </lineage>
</organism>